<comment type="caution">
    <text evidence="2">The sequence shown here is derived from an EMBL/GenBank/DDBJ whole genome shotgun (WGS) entry which is preliminary data.</text>
</comment>
<dbReference type="AlphaFoldDB" id="A0A226DDJ2"/>
<keyword evidence="3" id="KW-1185">Reference proteome</keyword>
<gene>
    <name evidence="2" type="ORF">Fcan01_22805</name>
</gene>
<evidence type="ECO:0000313" key="2">
    <source>
        <dbReference type="EMBL" id="OXA42276.1"/>
    </source>
</evidence>
<protein>
    <submittedName>
        <fullName evidence="2">Uncharacterized protein</fullName>
    </submittedName>
</protein>
<evidence type="ECO:0000313" key="3">
    <source>
        <dbReference type="Proteomes" id="UP000198287"/>
    </source>
</evidence>
<dbReference type="EMBL" id="LNIX01000026">
    <property type="protein sequence ID" value="OXA42276.1"/>
    <property type="molecule type" value="Genomic_DNA"/>
</dbReference>
<organism evidence="2 3">
    <name type="scientific">Folsomia candida</name>
    <name type="common">Springtail</name>
    <dbReference type="NCBI Taxonomy" id="158441"/>
    <lineage>
        <taxon>Eukaryota</taxon>
        <taxon>Metazoa</taxon>
        <taxon>Ecdysozoa</taxon>
        <taxon>Arthropoda</taxon>
        <taxon>Hexapoda</taxon>
        <taxon>Collembola</taxon>
        <taxon>Entomobryomorpha</taxon>
        <taxon>Isotomoidea</taxon>
        <taxon>Isotomidae</taxon>
        <taxon>Proisotominae</taxon>
        <taxon>Folsomia</taxon>
    </lineage>
</organism>
<sequence>MSNISQRSRQRSRQQYRVAISQALLQQIREPRLEHRNGVGSRIRTEFEATMTIRISISNSFRVRAYAGDSNSDFEFVPGTTRATNPECVPNLGDDFRTNSYRMPRHIG</sequence>
<proteinExistence type="predicted"/>
<accession>A0A226DDJ2</accession>
<feature type="region of interest" description="Disordered" evidence="1">
    <location>
        <begin position="77"/>
        <end position="108"/>
    </location>
</feature>
<evidence type="ECO:0000256" key="1">
    <source>
        <dbReference type="SAM" id="MobiDB-lite"/>
    </source>
</evidence>
<name>A0A226DDJ2_FOLCA</name>
<reference evidence="2 3" key="1">
    <citation type="submission" date="2015-12" db="EMBL/GenBank/DDBJ databases">
        <title>The genome of Folsomia candida.</title>
        <authorList>
            <person name="Faddeeva A."/>
            <person name="Derks M.F."/>
            <person name="Anvar Y."/>
            <person name="Smit S."/>
            <person name="Van Straalen N."/>
            <person name="Roelofs D."/>
        </authorList>
    </citation>
    <scope>NUCLEOTIDE SEQUENCE [LARGE SCALE GENOMIC DNA]</scope>
    <source>
        <strain evidence="2 3">VU population</strain>
        <tissue evidence="2">Whole body</tissue>
    </source>
</reference>
<dbReference type="Proteomes" id="UP000198287">
    <property type="component" value="Unassembled WGS sequence"/>
</dbReference>